<dbReference type="Gene3D" id="1.10.10.60">
    <property type="entry name" value="Homeodomain-like"/>
    <property type="match status" value="1"/>
</dbReference>
<dbReference type="GO" id="GO:0016987">
    <property type="term" value="F:sigma factor activity"/>
    <property type="evidence" value="ECO:0007669"/>
    <property type="project" value="UniProtKB-KW"/>
</dbReference>
<dbReference type="InterPro" id="IPR007046">
    <property type="entry name" value="RNA_pol_sigma_54_core-bd"/>
</dbReference>
<dbReference type="NCBIfam" id="TIGR02395">
    <property type="entry name" value="rpoN_sigma"/>
    <property type="match status" value="1"/>
</dbReference>
<evidence type="ECO:0000256" key="5">
    <source>
        <dbReference type="ARBA" id="ARBA00023015"/>
    </source>
</evidence>
<dbReference type="PROSITE" id="PS00717">
    <property type="entry name" value="SIGMA54_1"/>
    <property type="match status" value="1"/>
</dbReference>
<dbReference type="InterPro" id="IPR007634">
    <property type="entry name" value="RNA_pol_sigma_54_DNA-bd"/>
</dbReference>
<protein>
    <submittedName>
        <fullName evidence="11">RNA polymerase sigma-54 factor</fullName>
    </submittedName>
</protein>
<evidence type="ECO:0000259" key="10">
    <source>
        <dbReference type="Pfam" id="PF04963"/>
    </source>
</evidence>
<evidence type="ECO:0000256" key="3">
    <source>
        <dbReference type="ARBA" id="ARBA00022679"/>
    </source>
</evidence>
<dbReference type="InterPro" id="IPR000394">
    <property type="entry name" value="RNA_pol_sigma_54"/>
</dbReference>
<dbReference type="EMBL" id="RXHU01000015">
    <property type="protein sequence ID" value="RTE10609.1"/>
    <property type="molecule type" value="Genomic_DNA"/>
</dbReference>
<keyword evidence="3" id="KW-0808">Transferase</keyword>
<feature type="domain" description="RNA polymerase sigma factor 54 DNA-binding" evidence="9">
    <location>
        <begin position="411"/>
        <end position="568"/>
    </location>
</feature>
<dbReference type="PROSITE" id="PS50044">
    <property type="entry name" value="SIGMA54_3"/>
    <property type="match status" value="1"/>
</dbReference>
<organism evidence="11 12">
    <name type="scientific">Paenibacillus whitsoniae</name>
    <dbReference type="NCBI Taxonomy" id="2496558"/>
    <lineage>
        <taxon>Bacteria</taxon>
        <taxon>Bacillati</taxon>
        <taxon>Bacillota</taxon>
        <taxon>Bacilli</taxon>
        <taxon>Bacillales</taxon>
        <taxon>Paenibacillaceae</taxon>
        <taxon>Paenibacillus</taxon>
    </lineage>
</organism>
<accession>A0A3S0A6C2</accession>
<dbReference type="GO" id="GO:0000428">
    <property type="term" value="C:DNA-directed RNA polymerase complex"/>
    <property type="evidence" value="ECO:0007669"/>
    <property type="project" value="UniProtKB-KW"/>
</dbReference>
<keyword evidence="12" id="KW-1185">Reference proteome</keyword>
<dbReference type="GO" id="GO:0003677">
    <property type="term" value="F:DNA binding"/>
    <property type="evidence" value="ECO:0007669"/>
    <property type="project" value="UniProtKB-KW"/>
</dbReference>
<dbReference type="Proteomes" id="UP000276128">
    <property type="component" value="Unassembled WGS sequence"/>
</dbReference>
<dbReference type="Pfam" id="PF00309">
    <property type="entry name" value="Sigma54_AID"/>
    <property type="match status" value="1"/>
</dbReference>
<dbReference type="Pfam" id="PF04552">
    <property type="entry name" value="Sigma54_DBD"/>
    <property type="match status" value="1"/>
</dbReference>
<keyword evidence="4" id="KW-0548">Nucleotidyltransferase</keyword>
<evidence type="ECO:0000259" key="9">
    <source>
        <dbReference type="Pfam" id="PF04552"/>
    </source>
</evidence>
<dbReference type="GO" id="GO:0016779">
    <property type="term" value="F:nucleotidyltransferase activity"/>
    <property type="evidence" value="ECO:0007669"/>
    <property type="project" value="UniProtKB-KW"/>
</dbReference>
<evidence type="ECO:0000256" key="6">
    <source>
        <dbReference type="ARBA" id="ARBA00023082"/>
    </source>
</evidence>
<dbReference type="PANTHER" id="PTHR32248:SF4">
    <property type="entry name" value="RNA POLYMERASE SIGMA-54 FACTOR"/>
    <property type="match status" value="1"/>
</dbReference>
<keyword evidence="8" id="KW-0804">Transcription</keyword>
<comment type="caution">
    <text evidence="11">The sequence shown here is derived from an EMBL/GenBank/DDBJ whole genome shotgun (WGS) entry which is preliminary data.</text>
</comment>
<dbReference type="OrthoDB" id="9814402at2"/>
<keyword evidence="2" id="KW-0240">DNA-directed RNA polymerase</keyword>
<dbReference type="PANTHER" id="PTHR32248">
    <property type="entry name" value="RNA POLYMERASE SIGMA-54 FACTOR"/>
    <property type="match status" value="1"/>
</dbReference>
<dbReference type="Gene3D" id="1.10.10.1330">
    <property type="entry name" value="RNA polymerase sigma-54 factor, core-binding domain"/>
    <property type="match status" value="1"/>
</dbReference>
<keyword evidence="6" id="KW-0731">Sigma factor</keyword>
<dbReference type="PROSITE" id="PS00718">
    <property type="entry name" value="SIGMA54_2"/>
    <property type="match status" value="1"/>
</dbReference>
<evidence type="ECO:0000256" key="4">
    <source>
        <dbReference type="ARBA" id="ARBA00022695"/>
    </source>
</evidence>
<dbReference type="GO" id="GO:0006352">
    <property type="term" value="P:DNA-templated transcription initiation"/>
    <property type="evidence" value="ECO:0007669"/>
    <property type="project" value="InterPro"/>
</dbReference>
<evidence type="ECO:0000256" key="1">
    <source>
        <dbReference type="ARBA" id="ARBA00008798"/>
    </source>
</evidence>
<comment type="similarity">
    <text evidence="1">Belongs to the sigma-54 factor family.</text>
</comment>
<sequence length="569" mass="63317">MNWNFSCTFSHFGRSPGTELDFFQYIWPLSSHPPKRTEMNWRFSSIADTGAVFRQNELEVFQFMDTHSPLTCLILSGGNVLCPRQLTSFSAFPVSRQLFLHLHLNIHSSIIEKGLMRMRSGYGMFQQPSAKLRLSPYMRQTITLLKLSTLELLEAIQQEVNKNPVLDYAGGGDFGGLPGGSRALRRAGRDSAAATAGANAADPLLHTAANDRSLERHLSEQLSLLPQAELPPPLPRILRFLIGSLDESGYLTLSVQEAASLLRTAQEAVEAALAVLHKLDPPGVGARSLQECLLLQLSEVQERSRPLAAELIRCHLADIGKRPLPMLAARLRTPPQELQTALNEIKRLHPRPGARFHHAGLTPYIVPEVILEPHDAGIAVYACPAAWPRLSLSRDYERLLHAPAHDEAGAFVQGKWNTARLFLRSLEQRRDTILRVARALAEEQADYLRQGPAGLKPLTLREIADRLGLHESTVSRAVSGKYAQTPWGVKELKSFFASGLQTDVGDTASSASVKAQIQTRILEENYAFPYSDQQLAELLRQEGIRISRRTVAKYREELGIPPSTLRRRL</sequence>
<evidence type="ECO:0000313" key="12">
    <source>
        <dbReference type="Proteomes" id="UP000276128"/>
    </source>
</evidence>
<dbReference type="Pfam" id="PF04963">
    <property type="entry name" value="Sigma54_CBD"/>
    <property type="match status" value="1"/>
</dbReference>
<keyword evidence="7" id="KW-0238">DNA-binding</keyword>
<keyword evidence="5" id="KW-0805">Transcription regulation</keyword>
<dbReference type="GO" id="GO:0001216">
    <property type="term" value="F:DNA-binding transcription activator activity"/>
    <property type="evidence" value="ECO:0007669"/>
    <property type="project" value="InterPro"/>
</dbReference>
<evidence type="ECO:0000256" key="8">
    <source>
        <dbReference type="ARBA" id="ARBA00023163"/>
    </source>
</evidence>
<name>A0A3S0A6C2_9BACL</name>
<reference evidence="11 12" key="1">
    <citation type="submission" date="2018-12" db="EMBL/GenBank/DDBJ databases">
        <title>Bacillus ochoae sp. nov., Paenibacillus whitsoniae sp. nov., Paenibacillus spiritus sp. nov. Isolated from the Mars Exploration Rover during spacecraft assembly.</title>
        <authorList>
            <person name="Seuylemezian A."/>
            <person name="Vaishampayan P."/>
        </authorList>
    </citation>
    <scope>NUCLEOTIDE SEQUENCE [LARGE SCALE GENOMIC DNA]</scope>
    <source>
        <strain evidence="11 12">MER 54</strain>
    </source>
</reference>
<evidence type="ECO:0000256" key="2">
    <source>
        <dbReference type="ARBA" id="ARBA00022478"/>
    </source>
</evidence>
<dbReference type="AlphaFoldDB" id="A0A3S0A6C2"/>
<proteinExistence type="inferred from homology"/>
<evidence type="ECO:0000313" key="11">
    <source>
        <dbReference type="EMBL" id="RTE10609.1"/>
    </source>
</evidence>
<evidence type="ECO:0000256" key="7">
    <source>
        <dbReference type="ARBA" id="ARBA00023125"/>
    </source>
</evidence>
<dbReference type="InterPro" id="IPR038709">
    <property type="entry name" value="RpoN_core-bd_sf"/>
</dbReference>
<feature type="domain" description="RNA polymerase sigma factor 54 core-binding" evidence="10">
    <location>
        <begin position="207"/>
        <end position="396"/>
    </location>
</feature>
<dbReference type="PRINTS" id="PR00045">
    <property type="entry name" value="SIGMA54FCT"/>
</dbReference>
<gene>
    <name evidence="11" type="primary">rpoN</name>
    <name evidence="11" type="ORF">EJQ19_04860</name>
</gene>